<dbReference type="Proteomes" id="UP000676506">
    <property type="component" value="Chromosome 1"/>
</dbReference>
<organism evidence="1 2">
    <name type="scientific">Chloracidobacterium validum</name>
    <dbReference type="NCBI Taxonomy" id="2821543"/>
    <lineage>
        <taxon>Bacteria</taxon>
        <taxon>Pseudomonadati</taxon>
        <taxon>Acidobacteriota</taxon>
        <taxon>Terriglobia</taxon>
        <taxon>Terriglobales</taxon>
        <taxon>Acidobacteriaceae</taxon>
        <taxon>Chloracidobacterium</taxon>
    </lineage>
</organism>
<keyword evidence="2" id="KW-1185">Reference proteome</keyword>
<reference evidence="1 2" key="1">
    <citation type="submission" date="2021-03" db="EMBL/GenBank/DDBJ databases">
        <title>Genomic and phenotypic characterization of Chloracidobacterium isolates provides evidence for multiple species.</title>
        <authorList>
            <person name="Saini M.K."/>
            <person name="Costas A.M.G."/>
            <person name="Tank M."/>
            <person name="Bryant D.A."/>
        </authorList>
    </citation>
    <scope>NUCLEOTIDE SEQUENCE [LARGE SCALE GENOMIC DNA]</scope>
    <source>
        <strain evidence="1 2">BV2-C</strain>
    </source>
</reference>
<gene>
    <name evidence="1" type="ORF">J8C06_08440</name>
</gene>
<dbReference type="EMBL" id="CP072648">
    <property type="protein sequence ID" value="QUW02382.1"/>
    <property type="molecule type" value="Genomic_DNA"/>
</dbReference>
<proteinExistence type="predicted"/>
<name>A0ABX8B5Y7_9BACT</name>
<sequence length="183" mass="20839">MQRSTLWFNRGQVRRLLGLWLWMVVLGGLSWGDDLGNTGALLPDGLSEVERQSLQKKTNPKDHVEDCLRIGTNRLALAADAVKRENFDAAAQALRGYANLLDYSHGYTQQIAKPKVRNQMYRKLEITLRQHLPLLEWLSNEMPDCHESCVRHALSRAKTIRRESLNAFFGDGFLKASTETTTE</sequence>
<accession>A0ABX8B5Y7</accession>
<protein>
    <submittedName>
        <fullName evidence="1">Uncharacterized protein</fullName>
    </submittedName>
</protein>
<evidence type="ECO:0000313" key="2">
    <source>
        <dbReference type="Proteomes" id="UP000676506"/>
    </source>
</evidence>
<evidence type="ECO:0000313" key="1">
    <source>
        <dbReference type="EMBL" id="QUW02382.1"/>
    </source>
</evidence>
<dbReference type="RefSeq" id="WP_211428272.1">
    <property type="nucleotide sequence ID" value="NZ_CP072648.1"/>
</dbReference>